<evidence type="ECO:0000313" key="3">
    <source>
        <dbReference type="Proteomes" id="UP000377798"/>
    </source>
</evidence>
<feature type="signal peptide" evidence="1">
    <location>
        <begin position="1"/>
        <end position="24"/>
    </location>
</feature>
<sequence length="196" mass="21750">MKKHFLNLFIFICSFVFISMPSFAKEVPANLSYATLHSLKPNSIERYVYAKALAEDKDYKSLLSQEIHDNKLLRAPDEYIDYVTKSVTSGKISTNLGQLSTTITTEAKVVRSRSTGRILRVENFGSPYASVRGYDSEFRHGGFNINRTSPTSARFSATGQFFIDGGSFSVGGDIVSYSVNLGAKTRVLTVVANMSW</sequence>
<gene>
    <name evidence="2" type="ORF">NCTC13150_00243</name>
</gene>
<comment type="caution">
    <text evidence="2">The sequence shown here is derived from an EMBL/GenBank/DDBJ whole genome shotgun (WGS) entry which is preliminary data.</text>
</comment>
<evidence type="ECO:0000256" key="1">
    <source>
        <dbReference type="SAM" id="SignalP"/>
    </source>
</evidence>
<dbReference type="RefSeq" id="WP_131748155.1">
    <property type="nucleotide sequence ID" value="NZ_CAACYI010000001.1"/>
</dbReference>
<accession>A0A8H2MDJ7</accession>
<proteinExistence type="predicted"/>
<organism evidence="2 3">
    <name type="scientific">Urinicoccus massiliensis</name>
    <dbReference type="NCBI Taxonomy" id="1723382"/>
    <lineage>
        <taxon>Bacteria</taxon>
        <taxon>Bacillati</taxon>
        <taxon>Bacillota</taxon>
        <taxon>Tissierellia</taxon>
        <taxon>Tissierellales</taxon>
        <taxon>Peptoniphilaceae</taxon>
        <taxon>Urinicoccus</taxon>
    </lineage>
</organism>
<feature type="chain" id="PRO_5034046241" evidence="1">
    <location>
        <begin position="25"/>
        <end position="196"/>
    </location>
</feature>
<keyword evidence="1" id="KW-0732">Signal</keyword>
<protein>
    <submittedName>
        <fullName evidence="2">Uncharacterized protein</fullName>
    </submittedName>
</protein>
<dbReference type="AlphaFoldDB" id="A0A8H2MDJ7"/>
<reference evidence="2 3" key="1">
    <citation type="submission" date="2019-02" db="EMBL/GenBank/DDBJ databases">
        <authorList>
            <consortium name="Pathogen Informatics"/>
        </authorList>
    </citation>
    <scope>NUCLEOTIDE SEQUENCE [LARGE SCALE GENOMIC DNA]</scope>
    <source>
        <strain evidence="2 3">3012STDY7089603</strain>
    </source>
</reference>
<dbReference type="Proteomes" id="UP000377798">
    <property type="component" value="Unassembled WGS sequence"/>
</dbReference>
<dbReference type="EMBL" id="CAACYI010000001">
    <property type="protein sequence ID" value="VFB15740.1"/>
    <property type="molecule type" value="Genomic_DNA"/>
</dbReference>
<evidence type="ECO:0000313" key="2">
    <source>
        <dbReference type="EMBL" id="VFB15740.1"/>
    </source>
</evidence>
<name>A0A8H2MDJ7_9FIRM</name>
<keyword evidence="3" id="KW-1185">Reference proteome</keyword>